<evidence type="ECO:0000256" key="1">
    <source>
        <dbReference type="ARBA" id="ARBA00006878"/>
    </source>
</evidence>
<organism evidence="10 11">
    <name type="scientific">Methanimicrococcus hacksteinii</name>
    <dbReference type="NCBI Taxonomy" id="3028293"/>
    <lineage>
        <taxon>Archaea</taxon>
        <taxon>Methanobacteriati</taxon>
        <taxon>Methanobacteriota</taxon>
        <taxon>Stenosarchaea group</taxon>
        <taxon>Methanomicrobia</taxon>
        <taxon>Methanosarcinales</taxon>
        <taxon>Methanosarcinaceae</taxon>
        <taxon>Methanimicrococcus</taxon>
    </lineage>
</organism>
<comment type="function">
    <text evidence="7">Part of the RFC clamp loader complex which loads the PCNA sliding clamp onto DNA.</text>
</comment>
<dbReference type="Pfam" id="PF21960">
    <property type="entry name" value="RCF1-5-like_lid"/>
    <property type="match status" value="1"/>
</dbReference>
<comment type="similarity">
    <text evidence="1 7">Belongs to the activator 1 small subunits family. RfcL subfamily.</text>
</comment>
<evidence type="ECO:0000256" key="4">
    <source>
        <dbReference type="ARBA" id="ARBA00022741"/>
    </source>
</evidence>
<dbReference type="RefSeq" id="WP_318785104.1">
    <property type="nucleotide sequence ID" value="NZ_JAWDKC010000007.1"/>
</dbReference>
<evidence type="ECO:0000256" key="6">
    <source>
        <dbReference type="ARBA" id="ARBA00032141"/>
    </source>
</evidence>
<dbReference type="GO" id="GO:0003678">
    <property type="term" value="F:DNA helicase activity"/>
    <property type="evidence" value="ECO:0007669"/>
    <property type="project" value="UniProtKB-EC"/>
</dbReference>
<dbReference type="InterPro" id="IPR023935">
    <property type="entry name" value="Rep_factor-C_lsu"/>
</dbReference>
<dbReference type="Gene3D" id="3.40.50.300">
    <property type="entry name" value="P-loop containing nucleotide triphosphate hydrolases"/>
    <property type="match status" value="1"/>
</dbReference>
<evidence type="ECO:0000313" key="10">
    <source>
        <dbReference type="EMBL" id="MDV0444702.1"/>
    </source>
</evidence>
<sequence>MSAEIETHSDWAEKYRPKTFKDLIGNKKAIHELRLWAEDWEKGFPEKKAVILYGAAGVGKTSTAAVLASEMGWEYVEMNAGDQRTADVIERIAGAASKTTTLFSHETDENGKKSSGKRLIVLDEADNLHGTYDKGGSKAIADVIDKTTQPILLIANDIYGITQTIRSKSLEIEFSRIQTRSMVPALTKICKDEGITADEKAILKIAENAGGDLRSAINDLQAVTVGKTEIKEEDIVVSGRDVKETIFKALVKVFKGHHRTEALDAVKTLDETPEDLIMWVDENLPIQFPNRDEKGKDIAGINPDVANGYKVLSKADLYLGRVRRRQTYRMWRYASFMTTVGPMSVRSKEYSGFIKYTSPTRWKRMGQSRSVRGMRDNIAVKISARHSKSMRTSRNEIIPYYRRLMENEDYAVALAGESDFDMDELVYMLKAKSATKKVQSVYEKSRFIADAKRPAETEFFKTPEAEKRSSAAASDKNQMTLEDMAKKSEEKKAEEAKENKEKEEKTEDKPKNQKSLTDFF</sequence>
<dbReference type="NCBIfam" id="NF003231">
    <property type="entry name" value="PRK04195.2-1"/>
    <property type="match status" value="1"/>
</dbReference>
<dbReference type="Proteomes" id="UP001272052">
    <property type="component" value="Unassembled WGS sequence"/>
</dbReference>
<evidence type="ECO:0000259" key="9">
    <source>
        <dbReference type="SMART" id="SM00382"/>
    </source>
</evidence>
<reference evidence="10 11" key="1">
    <citation type="submission" date="2023-06" db="EMBL/GenBank/DDBJ databases">
        <title>Genome sequence of Methanimicrococcus sp. At1.</title>
        <authorList>
            <person name="Protasov E."/>
            <person name="Platt K."/>
            <person name="Poehlein A."/>
            <person name="Daniel R."/>
            <person name="Brune A."/>
        </authorList>
    </citation>
    <scope>NUCLEOTIDE SEQUENCE [LARGE SCALE GENOMIC DNA]</scope>
    <source>
        <strain evidence="10 11">At1</strain>
    </source>
</reference>
<dbReference type="PANTHER" id="PTHR23389">
    <property type="entry name" value="CHROMOSOME TRANSMISSION FIDELITY FACTOR 18"/>
    <property type="match status" value="1"/>
</dbReference>
<dbReference type="InterPro" id="IPR003959">
    <property type="entry name" value="ATPase_AAA_core"/>
</dbReference>
<dbReference type="NCBIfam" id="NF003229">
    <property type="entry name" value="PRK04195.1-5"/>
    <property type="match status" value="1"/>
</dbReference>
<dbReference type="EMBL" id="JAWDKC010000007">
    <property type="protein sequence ID" value="MDV0444702.1"/>
    <property type="molecule type" value="Genomic_DNA"/>
</dbReference>
<protein>
    <recommendedName>
        <fullName evidence="2 7">Replication factor C large subunit</fullName>
        <shortName evidence="7">RFC large subunit</shortName>
    </recommendedName>
    <alternativeName>
        <fullName evidence="6 7">Clamp loader large subunit</fullName>
    </alternativeName>
</protein>
<evidence type="ECO:0000256" key="3">
    <source>
        <dbReference type="ARBA" id="ARBA00022705"/>
    </source>
</evidence>
<dbReference type="HAMAP" id="MF_01508">
    <property type="entry name" value="RfcL"/>
    <property type="match status" value="1"/>
</dbReference>
<evidence type="ECO:0000256" key="5">
    <source>
        <dbReference type="ARBA" id="ARBA00022840"/>
    </source>
</evidence>
<dbReference type="SUPFAM" id="SSF52540">
    <property type="entry name" value="P-loop containing nucleoside triphosphate hydrolases"/>
    <property type="match status" value="1"/>
</dbReference>
<feature type="binding site" evidence="7">
    <location>
        <begin position="54"/>
        <end position="61"/>
    </location>
    <ligand>
        <name>ATP</name>
        <dbReference type="ChEBI" id="CHEBI:30616"/>
    </ligand>
</feature>
<dbReference type="SMART" id="SM00382">
    <property type="entry name" value="AAA"/>
    <property type="match status" value="1"/>
</dbReference>
<comment type="subunit">
    <text evidence="7">Heteromultimer composed of small subunits (RfcS) and large subunits (RfcL).</text>
</comment>
<feature type="compositionally biased region" description="Basic and acidic residues" evidence="8">
    <location>
        <begin position="483"/>
        <end position="511"/>
    </location>
</feature>
<keyword evidence="4 7" id="KW-0547">Nucleotide-binding</keyword>
<keyword evidence="10" id="KW-0378">Hydrolase</keyword>
<proteinExistence type="inferred from homology"/>
<evidence type="ECO:0000313" key="11">
    <source>
        <dbReference type="Proteomes" id="UP001272052"/>
    </source>
</evidence>
<dbReference type="CDD" id="cd00009">
    <property type="entry name" value="AAA"/>
    <property type="match status" value="1"/>
</dbReference>
<evidence type="ECO:0000256" key="7">
    <source>
        <dbReference type="HAMAP-Rule" id="MF_01508"/>
    </source>
</evidence>
<dbReference type="PANTHER" id="PTHR23389:SF6">
    <property type="entry name" value="REPLICATION FACTOR C SUBUNIT 1"/>
    <property type="match status" value="1"/>
</dbReference>
<accession>A0ABU3VMR8</accession>
<name>A0ABU3VMR8_9EURY</name>
<dbReference type="InterPro" id="IPR047854">
    <property type="entry name" value="RFC_lid"/>
</dbReference>
<evidence type="ECO:0000256" key="2">
    <source>
        <dbReference type="ARBA" id="ARBA00014793"/>
    </source>
</evidence>
<dbReference type="GO" id="GO:0016787">
    <property type="term" value="F:hydrolase activity"/>
    <property type="evidence" value="ECO:0007669"/>
    <property type="project" value="UniProtKB-KW"/>
</dbReference>
<dbReference type="CDD" id="cd18140">
    <property type="entry name" value="HLD_clamp_RFC"/>
    <property type="match status" value="1"/>
</dbReference>
<keyword evidence="11" id="KW-1185">Reference proteome</keyword>
<dbReference type="Gene3D" id="1.10.8.60">
    <property type="match status" value="1"/>
</dbReference>
<feature type="region of interest" description="Disordered" evidence="8">
    <location>
        <begin position="461"/>
        <end position="520"/>
    </location>
</feature>
<feature type="compositionally biased region" description="Polar residues" evidence="8">
    <location>
        <begin position="471"/>
        <end position="480"/>
    </location>
</feature>
<feature type="domain" description="AAA+ ATPase" evidence="9">
    <location>
        <begin position="46"/>
        <end position="187"/>
    </location>
</feature>
<dbReference type="Pfam" id="PF00004">
    <property type="entry name" value="AAA"/>
    <property type="match status" value="1"/>
</dbReference>
<keyword evidence="10" id="KW-0347">Helicase</keyword>
<keyword evidence="5 7" id="KW-0067">ATP-binding</keyword>
<gene>
    <name evidence="10" type="primary">ruvB_1</name>
    <name evidence="7" type="synonym">rfcL</name>
    <name evidence="10" type="ORF">MmiAt1_02370</name>
</gene>
<evidence type="ECO:0000256" key="8">
    <source>
        <dbReference type="SAM" id="MobiDB-lite"/>
    </source>
</evidence>
<comment type="caution">
    <text evidence="10">The sequence shown here is derived from an EMBL/GenBank/DDBJ whole genome shotgun (WGS) entry which is preliminary data.</text>
</comment>
<dbReference type="InterPro" id="IPR003593">
    <property type="entry name" value="AAA+_ATPase"/>
</dbReference>
<keyword evidence="3 7" id="KW-0235">DNA replication</keyword>
<dbReference type="InterPro" id="IPR027417">
    <property type="entry name" value="P-loop_NTPase"/>
</dbReference>